<evidence type="ECO:0000313" key="4">
    <source>
        <dbReference type="Proteomes" id="UP001345219"/>
    </source>
</evidence>
<dbReference type="PANTHER" id="PTHR23054:SF15">
    <property type="entry name" value="OS08G0515700 PROTEIN"/>
    <property type="match status" value="1"/>
</dbReference>
<name>A0AAN7JPQ8_9MYRT</name>
<keyword evidence="4" id="KW-1185">Reference proteome</keyword>
<dbReference type="Pfam" id="PF04784">
    <property type="entry name" value="DUF547"/>
    <property type="match status" value="1"/>
</dbReference>
<feature type="compositionally biased region" description="Basic and acidic residues" evidence="1">
    <location>
        <begin position="139"/>
        <end position="160"/>
    </location>
</feature>
<protein>
    <recommendedName>
        <fullName evidence="2">DUF547 domain-containing protein</fullName>
    </recommendedName>
</protein>
<feature type="region of interest" description="Disordered" evidence="1">
    <location>
        <begin position="131"/>
        <end position="161"/>
    </location>
</feature>
<accession>A0AAN7JPQ8</accession>
<comment type="caution">
    <text evidence="3">The sequence shown here is derived from an EMBL/GenBank/DDBJ whole genome shotgun (WGS) entry which is preliminary data.</text>
</comment>
<evidence type="ECO:0000256" key="1">
    <source>
        <dbReference type="SAM" id="MobiDB-lite"/>
    </source>
</evidence>
<proteinExistence type="predicted"/>
<gene>
    <name evidence="3" type="ORF">SAY87_005026</name>
</gene>
<dbReference type="Proteomes" id="UP001345219">
    <property type="component" value="Chromosome 4"/>
</dbReference>
<sequence>MLGVNCQTPPSSCISPSHMSFFSSDPETELIKNVLNMSPQVSTQLNPIVHMERPSHGYKLQHWDSEVLTTDCNSRQSNSPVGTPSHKSSVELRREIVTLEAEIMHLERHLLSLYRTAYEEQMFTLPRTFETQPKCQTEPPRKNENGNEIHQESKPPEKRNSQFCHNQISFGIDSYTSSFNITSTGGAMDSKTTGSGHLSLADHLSPSCLDSNLITADRLSEDIIRCISSIYCKLANPGSAQVGFTTSSPISSLSASSIFSSQNTRDSWSPCQNEENSVSREIQGLREENGLYGDILEVKKICLDDDNFKFAASTLQKFRSLVRRLEDVNLSKMKREEKLAFWINIHNALVMHAYLTYGSGNRVKTNNILKAAYIIGGHYINAYMIQNTILGIQSHNSSLWLPTLFSPSKKPQKGNVGHAYALEYPEPLVHFALCSGAHSDPLVRVYTAKTIFLDLKAAKEEFIEANVYINKETKIILPRILHYFAKDTALQMPRLMETVNECLSEVKQKAIKPLLKGGKLDKCIQWLPENPTFRYVFYGELAGGSYAV</sequence>
<dbReference type="AlphaFoldDB" id="A0AAN7JPQ8"/>
<reference evidence="3 4" key="1">
    <citation type="journal article" date="2023" name="Hortic Res">
        <title>Pangenome of water caltrop reveals structural variations and asymmetric subgenome divergence after allopolyploidization.</title>
        <authorList>
            <person name="Zhang X."/>
            <person name="Chen Y."/>
            <person name="Wang L."/>
            <person name="Yuan Y."/>
            <person name="Fang M."/>
            <person name="Shi L."/>
            <person name="Lu R."/>
            <person name="Comes H.P."/>
            <person name="Ma Y."/>
            <person name="Chen Y."/>
            <person name="Huang G."/>
            <person name="Zhou Y."/>
            <person name="Zheng Z."/>
            <person name="Qiu Y."/>
        </authorList>
    </citation>
    <scope>NUCLEOTIDE SEQUENCE [LARGE SCALE GENOMIC DNA]</scope>
    <source>
        <tissue evidence="3">Roots</tissue>
    </source>
</reference>
<dbReference type="PANTHER" id="PTHR23054">
    <property type="entry name" value="TERNARY COMPLEX FACTOR MIP1, LEUCINE-ZIPPER-RELATED"/>
    <property type="match status" value="1"/>
</dbReference>
<feature type="domain" description="DUF547" evidence="2">
    <location>
        <begin position="330"/>
        <end position="463"/>
    </location>
</feature>
<evidence type="ECO:0000259" key="2">
    <source>
        <dbReference type="Pfam" id="PF04784"/>
    </source>
</evidence>
<dbReference type="InterPro" id="IPR006869">
    <property type="entry name" value="DUF547"/>
</dbReference>
<dbReference type="EMBL" id="JAXIOK010000017">
    <property type="protein sequence ID" value="KAK4751544.1"/>
    <property type="molecule type" value="Genomic_DNA"/>
</dbReference>
<evidence type="ECO:0000313" key="3">
    <source>
        <dbReference type="EMBL" id="KAK4751544.1"/>
    </source>
</evidence>
<organism evidence="3 4">
    <name type="scientific">Trapa incisa</name>
    <dbReference type="NCBI Taxonomy" id="236973"/>
    <lineage>
        <taxon>Eukaryota</taxon>
        <taxon>Viridiplantae</taxon>
        <taxon>Streptophyta</taxon>
        <taxon>Embryophyta</taxon>
        <taxon>Tracheophyta</taxon>
        <taxon>Spermatophyta</taxon>
        <taxon>Magnoliopsida</taxon>
        <taxon>eudicotyledons</taxon>
        <taxon>Gunneridae</taxon>
        <taxon>Pentapetalae</taxon>
        <taxon>rosids</taxon>
        <taxon>malvids</taxon>
        <taxon>Myrtales</taxon>
        <taxon>Lythraceae</taxon>
        <taxon>Trapa</taxon>
    </lineage>
</organism>